<dbReference type="InterPro" id="IPR013783">
    <property type="entry name" value="Ig-like_fold"/>
</dbReference>
<dbReference type="InterPro" id="IPR023827">
    <property type="entry name" value="Peptidase_S8_Asp-AS"/>
</dbReference>
<dbReference type="SUPFAM" id="SSF69318">
    <property type="entry name" value="Integrin alpha N-terminal domain"/>
    <property type="match status" value="1"/>
</dbReference>
<evidence type="ECO:0000259" key="9">
    <source>
        <dbReference type="Pfam" id="PF00082"/>
    </source>
</evidence>
<dbReference type="Gene3D" id="3.40.50.200">
    <property type="entry name" value="Peptidase S8/S53 domain"/>
    <property type="match status" value="1"/>
</dbReference>
<feature type="active site" description="Charge relay system" evidence="6">
    <location>
        <position position="268"/>
    </location>
</feature>
<dbReference type="STRING" id="1798542.A3F54_01600"/>
<keyword evidence="3" id="KW-0732">Signal</keyword>
<dbReference type="InterPro" id="IPR034204">
    <property type="entry name" value="PfSUB1-like_cat_dom"/>
</dbReference>
<feature type="active site" description="Charge relay system" evidence="6">
    <location>
        <position position="438"/>
    </location>
</feature>
<dbReference type="InterPro" id="IPR023828">
    <property type="entry name" value="Peptidase_S8_Ser-AS"/>
</dbReference>
<feature type="active site" description="Charge relay system" evidence="6">
    <location>
        <position position="191"/>
    </location>
</feature>
<protein>
    <recommendedName>
        <fullName evidence="9">Peptidase S8/S53 domain-containing protein</fullName>
    </recommendedName>
</protein>
<dbReference type="PROSITE" id="PS00136">
    <property type="entry name" value="SUBTILASE_ASP"/>
    <property type="match status" value="1"/>
</dbReference>
<dbReference type="InterPro" id="IPR028994">
    <property type="entry name" value="Integrin_alpha_N"/>
</dbReference>
<evidence type="ECO:0000256" key="3">
    <source>
        <dbReference type="ARBA" id="ARBA00022729"/>
    </source>
</evidence>
<feature type="compositionally biased region" description="Acidic residues" evidence="8">
    <location>
        <begin position="247"/>
        <end position="260"/>
    </location>
</feature>
<evidence type="ECO:0000256" key="2">
    <source>
        <dbReference type="ARBA" id="ARBA00022670"/>
    </source>
</evidence>
<dbReference type="InterPro" id="IPR022398">
    <property type="entry name" value="Peptidase_S8_His-AS"/>
</dbReference>
<keyword evidence="2 6" id="KW-0645">Protease</keyword>
<dbReference type="InterPro" id="IPR036852">
    <property type="entry name" value="Peptidase_S8/S53_dom_sf"/>
</dbReference>
<dbReference type="CDD" id="cd07473">
    <property type="entry name" value="Peptidases_S8_Subtilisin_like"/>
    <property type="match status" value="1"/>
</dbReference>
<evidence type="ECO:0000256" key="5">
    <source>
        <dbReference type="ARBA" id="ARBA00022825"/>
    </source>
</evidence>
<evidence type="ECO:0000256" key="1">
    <source>
        <dbReference type="ARBA" id="ARBA00011073"/>
    </source>
</evidence>
<dbReference type="Gene3D" id="2.130.10.130">
    <property type="entry name" value="Integrin alpha, N-terminal"/>
    <property type="match status" value="1"/>
</dbReference>
<evidence type="ECO:0000256" key="4">
    <source>
        <dbReference type="ARBA" id="ARBA00022801"/>
    </source>
</evidence>
<organism evidence="10 11">
    <name type="scientific">Candidatus Kerfeldbacteria bacterium RIFCSPHIGHO2_12_FULL_48_17</name>
    <dbReference type="NCBI Taxonomy" id="1798542"/>
    <lineage>
        <taxon>Bacteria</taxon>
        <taxon>Candidatus Kerfeldiibacteriota</taxon>
    </lineage>
</organism>
<dbReference type="Pfam" id="PF00082">
    <property type="entry name" value="Peptidase_S8"/>
    <property type="match status" value="1"/>
</dbReference>
<dbReference type="SUPFAM" id="SSF52743">
    <property type="entry name" value="Subtilisin-like"/>
    <property type="match status" value="1"/>
</dbReference>
<dbReference type="PRINTS" id="PR00723">
    <property type="entry name" value="SUBTILISIN"/>
</dbReference>
<gene>
    <name evidence="10" type="ORF">A3F54_01600</name>
</gene>
<feature type="domain" description="Peptidase S8/S53" evidence="9">
    <location>
        <begin position="183"/>
        <end position="473"/>
    </location>
</feature>
<dbReference type="InterPro" id="IPR015500">
    <property type="entry name" value="Peptidase_S8_subtilisin-rel"/>
</dbReference>
<sequence>MTSQYISRVVMAGFPLFFLFGWFALPNQTHAAADKPPFLPNLEARLGHPLPKTEPSFSVKPAPKTVPNEFVVKLKTSPEALKKSNKAFQGFDFVPLTPTGSKLGNYYKVVLPQQKDFSITQSLLQSSSTVEAVAPNNRVSINSRNVPNDPYYPNQRWYYDLVVGDNNFGISAPEAWDVTTGSSSVVVAVIDSGVDTDHPDLADNIWANPGETAGNSIDDDGNGYVDDVQGWDFVEVDSNNAPADNDPNPEPDGEDNDGDGLTDGGVTHGTHVAGIIAAEGDNGVGVAGVTWSTKIMPLRMLDDEGYGVDAELISALAYAVDNGADIINLSLGGADTSATLEAAFADAHDAGLVVVAAAGNDAADLNQEPAYPACYDGVIGVAATMLIAELLEIPAYFSNYGSDCVDIAAPGDYIYSTLYTDDLTYGFTVDYDYLSGTSMASPMVAGLAALILAQDPTLSPDDVATYIRDSADDHPFISAEYSGRRINAFTAVSAFEADVSAPTTINAWSDSTHGGCVPPGSFGDPRTDNVNAATCGPVADGVHTLWTAPYFSWSGGTVGPDVNYYVYFGTDADANPRTEGEAQSEYFFEPGELTDDEGVYYFRIRTERNGTFSDTASFTYIVDSEVREPEGLVGQADGDKNIITWSIDDDVFDDYGVGFNLYRSTEADGEYTLLDDTLTTEDDTYKDTDVVDGVNYFYRLMQVDDVLRESEPVQIEVEYNKPEWIVTGAGPGGGPHVRTFSSGGVAESQFFAYGSSFRGGVRVASCDLNSDGSGDIVTGAGPGGGPQVRTFNKEGEMILSPGFLAYDGGFRGGVYVACGDVDGDGKPEIVTAAGKGGSAHIRIFDRLGQPKEPTRGFYAYDEKFRGGATVAVGDLDGDGVMEIITGAGPGGGPQVAVFDGAGTRKLTTGFYAFPDAFRGGVNVAAADVDGDDKDDIIAAAGAGGGAHIRMFDSAGTPIVAAGGQMEYESDFRGGLFVGAINVDQDGTSELLVGPGGGRQPLVKIVNAATNANMLGEGFFAYTPAFSGGVSVASLEE</sequence>
<evidence type="ECO:0000256" key="8">
    <source>
        <dbReference type="SAM" id="MobiDB-lite"/>
    </source>
</evidence>
<dbReference type="GO" id="GO:0004252">
    <property type="term" value="F:serine-type endopeptidase activity"/>
    <property type="evidence" value="ECO:0007669"/>
    <property type="project" value="UniProtKB-UniRule"/>
</dbReference>
<dbReference type="Pfam" id="PF13517">
    <property type="entry name" value="FG-GAP_3"/>
    <property type="match status" value="1"/>
</dbReference>
<comment type="similarity">
    <text evidence="1 6 7">Belongs to the peptidase S8 family.</text>
</comment>
<evidence type="ECO:0000313" key="11">
    <source>
        <dbReference type="Proteomes" id="UP000176952"/>
    </source>
</evidence>
<comment type="caution">
    <text evidence="10">The sequence shown here is derived from an EMBL/GenBank/DDBJ whole genome shotgun (WGS) entry which is preliminary data.</text>
</comment>
<dbReference type="InterPro" id="IPR050131">
    <property type="entry name" value="Peptidase_S8_subtilisin-like"/>
</dbReference>
<dbReference type="PROSITE" id="PS51892">
    <property type="entry name" value="SUBTILASE"/>
    <property type="match status" value="1"/>
</dbReference>
<proteinExistence type="inferred from homology"/>
<evidence type="ECO:0000256" key="6">
    <source>
        <dbReference type="PROSITE-ProRule" id="PRU01240"/>
    </source>
</evidence>
<name>A0A1G2AZM3_9BACT</name>
<dbReference type="Proteomes" id="UP000176952">
    <property type="component" value="Unassembled WGS sequence"/>
</dbReference>
<keyword evidence="5 6" id="KW-0720">Serine protease</keyword>
<dbReference type="Gene3D" id="2.60.40.10">
    <property type="entry name" value="Immunoglobulins"/>
    <property type="match status" value="1"/>
</dbReference>
<keyword evidence="4 6" id="KW-0378">Hydrolase</keyword>
<dbReference type="GO" id="GO:0006508">
    <property type="term" value="P:proteolysis"/>
    <property type="evidence" value="ECO:0007669"/>
    <property type="project" value="UniProtKB-KW"/>
</dbReference>
<evidence type="ECO:0000313" key="10">
    <source>
        <dbReference type="EMBL" id="OGY82391.1"/>
    </source>
</evidence>
<dbReference type="EMBL" id="MHKD01000030">
    <property type="protein sequence ID" value="OGY82391.1"/>
    <property type="molecule type" value="Genomic_DNA"/>
</dbReference>
<dbReference type="PROSITE" id="PS00137">
    <property type="entry name" value="SUBTILASE_HIS"/>
    <property type="match status" value="1"/>
</dbReference>
<feature type="region of interest" description="Disordered" evidence="8">
    <location>
        <begin position="237"/>
        <end position="265"/>
    </location>
</feature>
<dbReference type="InterPro" id="IPR013517">
    <property type="entry name" value="FG-GAP"/>
</dbReference>
<dbReference type="InterPro" id="IPR000209">
    <property type="entry name" value="Peptidase_S8/S53_dom"/>
</dbReference>
<evidence type="ECO:0000256" key="7">
    <source>
        <dbReference type="RuleBase" id="RU003355"/>
    </source>
</evidence>
<dbReference type="PROSITE" id="PS00138">
    <property type="entry name" value="SUBTILASE_SER"/>
    <property type="match status" value="1"/>
</dbReference>
<accession>A0A1G2AZM3</accession>
<dbReference type="PANTHER" id="PTHR43806:SF11">
    <property type="entry name" value="CEREVISIN-RELATED"/>
    <property type="match status" value="1"/>
</dbReference>
<reference evidence="10 11" key="1">
    <citation type="journal article" date="2016" name="Nat. Commun.">
        <title>Thousands of microbial genomes shed light on interconnected biogeochemical processes in an aquifer system.</title>
        <authorList>
            <person name="Anantharaman K."/>
            <person name="Brown C.T."/>
            <person name="Hug L.A."/>
            <person name="Sharon I."/>
            <person name="Castelle C.J."/>
            <person name="Probst A.J."/>
            <person name="Thomas B.C."/>
            <person name="Singh A."/>
            <person name="Wilkins M.J."/>
            <person name="Karaoz U."/>
            <person name="Brodie E.L."/>
            <person name="Williams K.H."/>
            <person name="Hubbard S.S."/>
            <person name="Banfield J.F."/>
        </authorList>
    </citation>
    <scope>NUCLEOTIDE SEQUENCE [LARGE SCALE GENOMIC DNA]</scope>
</reference>
<dbReference type="PANTHER" id="PTHR43806">
    <property type="entry name" value="PEPTIDASE S8"/>
    <property type="match status" value="1"/>
</dbReference>
<dbReference type="AlphaFoldDB" id="A0A1G2AZM3"/>